<sequence>MANRQTRQTRQSQYNTMEQNATMTRTGNRFDSLPKESFDLRYWPSTIAPETPSSSPVRNYLLHDWPPYKTELPSDLKRVKLYFDADYKDMYPHPKILSVHIGTGETMLSDPVPPTRRLWNRFIHEHLSLVHYTLVKWQPDSNLPVEPHRDDDFFTRPRRSSVFGTDIPPVDDSMPIPPPFTDAPSKDDIMADYFKSLRREGKDSKASMRDRRQQTKDPKLTDDDSDGDGDVNMQNTANAKKMRKNAKRQRQMLKRNDRLAAKALEDANEMKAAERQGMQGMAEEMNDGSAGGEVNENKRNILDELLGRPYASNPLPLDLGHPATGANVLPVAETSLAEQFLLANAYPLDTQHPGTGANAFSVGPQPVALQGMVNNTEGLTDVFATGANFLPIDEEPVALQGWTNNTVGWTDGFFKPVNRHMDSPLSLRQKMLEAGKPEESDDDDMEAE</sequence>
<reference evidence="2 3" key="1">
    <citation type="journal article" date="2022" name="G3 (Bethesda)">
        <title>Enemy or ally: a genomic approach to elucidate the lifestyle of Phyllosticta citrichinaensis.</title>
        <authorList>
            <person name="Buijs V.A."/>
            <person name="Groenewald J.Z."/>
            <person name="Haridas S."/>
            <person name="LaButti K.M."/>
            <person name="Lipzen A."/>
            <person name="Martin F.M."/>
            <person name="Barry K."/>
            <person name="Grigoriev I.V."/>
            <person name="Crous P.W."/>
            <person name="Seidl M.F."/>
        </authorList>
    </citation>
    <scope>NUCLEOTIDE SEQUENCE [LARGE SCALE GENOMIC DNA]</scope>
    <source>
        <strain evidence="2 3">CBS 129764</strain>
    </source>
</reference>
<organism evidence="2 3">
    <name type="scientific">Phyllosticta citrichinensis</name>
    <dbReference type="NCBI Taxonomy" id="1130410"/>
    <lineage>
        <taxon>Eukaryota</taxon>
        <taxon>Fungi</taxon>
        <taxon>Dikarya</taxon>
        <taxon>Ascomycota</taxon>
        <taxon>Pezizomycotina</taxon>
        <taxon>Dothideomycetes</taxon>
        <taxon>Dothideomycetes incertae sedis</taxon>
        <taxon>Botryosphaeriales</taxon>
        <taxon>Phyllostictaceae</taxon>
        <taxon>Phyllosticta</taxon>
    </lineage>
</organism>
<dbReference type="Proteomes" id="UP001456524">
    <property type="component" value="Unassembled WGS sequence"/>
</dbReference>
<feature type="region of interest" description="Disordered" evidence="1">
    <location>
        <begin position="153"/>
        <end position="253"/>
    </location>
</feature>
<feature type="region of interest" description="Disordered" evidence="1">
    <location>
        <begin position="1"/>
        <end position="30"/>
    </location>
</feature>
<comment type="caution">
    <text evidence="2">The sequence shown here is derived from an EMBL/GenBank/DDBJ whole genome shotgun (WGS) entry which is preliminary data.</text>
</comment>
<keyword evidence="3" id="KW-1185">Reference proteome</keyword>
<feature type="compositionally biased region" description="Basic residues" evidence="1">
    <location>
        <begin position="240"/>
        <end position="253"/>
    </location>
</feature>
<name>A0ABR1XX01_9PEZI</name>
<proteinExistence type="predicted"/>
<feature type="compositionally biased region" description="Acidic residues" evidence="1">
    <location>
        <begin position="439"/>
        <end position="448"/>
    </location>
</feature>
<evidence type="ECO:0000256" key="1">
    <source>
        <dbReference type="SAM" id="MobiDB-lite"/>
    </source>
</evidence>
<feature type="compositionally biased region" description="Polar residues" evidence="1">
    <location>
        <begin position="1"/>
        <end position="29"/>
    </location>
</feature>
<dbReference type="EMBL" id="JBBWUH010000004">
    <property type="protein sequence ID" value="KAK8169773.1"/>
    <property type="molecule type" value="Genomic_DNA"/>
</dbReference>
<evidence type="ECO:0000313" key="3">
    <source>
        <dbReference type="Proteomes" id="UP001456524"/>
    </source>
</evidence>
<gene>
    <name evidence="2" type="ORF">IWX90DRAFT_485677</name>
</gene>
<feature type="compositionally biased region" description="Basic and acidic residues" evidence="1">
    <location>
        <begin position="184"/>
        <end position="222"/>
    </location>
</feature>
<feature type="region of interest" description="Disordered" evidence="1">
    <location>
        <begin position="426"/>
        <end position="448"/>
    </location>
</feature>
<evidence type="ECO:0000313" key="2">
    <source>
        <dbReference type="EMBL" id="KAK8169773.1"/>
    </source>
</evidence>
<protein>
    <submittedName>
        <fullName evidence="2">Uncharacterized protein</fullName>
    </submittedName>
</protein>
<accession>A0ABR1XX01</accession>